<accession>A0A2T8F9X1</accession>
<evidence type="ECO:0000256" key="2">
    <source>
        <dbReference type="SAM" id="Phobius"/>
    </source>
</evidence>
<comment type="caution">
    <text evidence="3">The sequence shown here is derived from an EMBL/GenBank/DDBJ whole genome shotgun (WGS) entry which is preliminary data.</text>
</comment>
<evidence type="ECO:0000313" key="3">
    <source>
        <dbReference type="EMBL" id="PVG82516.1"/>
    </source>
</evidence>
<dbReference type="OrthoDB" id="4827453at2"/>
<feature type="compositionally biased region" description="Basic residues" evidence="1">
    <location>
        <begin position="212"/>
        <end position="230"/>
    </location>
</feature>
<dbReference type="RefSeq" id="WP_116572821.1">
    <property type="nucleotide sequence ID" value="NZ_QDGZ01000005.1"/>
</dbReference>
<feature type="transmembrane region" description="Helical" evidence="2">
    <location>
        <begin position="234"/>
        <end position="256"/>
    </location>
</feature>
<proteinExistence type="predicted"/>
<keyword evidence="4" id="KW-1185">Reference proteome</keyword>
<evidence type="ECO:0000313" key="4">
    <source>
        <dbReference type="Proteomes" id="UP000246018"/>
    </source>
</evidence>
<reference evidence="3 4" key="1">
    <citation type="submission" date="2018-04" db="EMBL/GenBank/DDBJ databases">
        <title>Genome of Nocardioides gansuensis WSJ-1.</title>
        <authorList>
            <person name="Wu S."/>
            <person name="Wang G."/>
        </authorList>
    </citation>
    <scope>NUCLEOTIDE SEQUENCE [LARGE SCALE GENOMIC DNA]</scope>
    <source>
        <strain evidence="3 4">WSJ-1</strain>
    </source>
</reference>
<name>A0A2T8F9X1_9ACTN</name>
<feature type="region of interest" description="Disordered" evidence="1">
    <location>
        <begin position="198"/>
        <end position="235"/>
    </location>
</feature>
<dbReference type="AlphaFoldDB" id="A0A2T8F9X1"/>
<feature type="transmembrane region" description="Helical" evidence="2">
    <location>
        <begin position="166"/>
        <end position="189"/>
    </location>
</feature>
<sequence>MRRLLTSLVVLVGLLGLLGGAAVAAYVGSDDTVVSTPATLGDEGQPVVTAPGLLGWDGLRITLRAEAPDGVFIGTAHPVDIEDFVGDTQHVVLESVTPGSTTTREVDGDGEQVHPEQAGFWELRQRGRDRQELALDRHDAGLQWVIAPLGGVGPTTISFAVTVAGVWRAALAVAAVGALLLVLGVELLLRLGRRRVAGRRHAPSPPGAASAPKRRAEGRRKAPRGRRQAGTRRTAARAATAAVVVVALAGCEALPVRHQSELTASTKIALTLEQATDLYASWDRRHNAVLRALARHPRRTPDWEQVERGAALAADAFGADYLRATSRRPPQQVTHTPVAVYAPRLDSYPMWAVVAARPDGTDGRQVVVQQFRRYSVTAPWLLEASTLVPARSLPDPGKAARPAEREVRAAVLSARETWAAWLADGRGSGLDVDAASTEWRGHLTELSESPVLSSVEAAAEAFGPDPEVVATADGHLALVSVRVETSLHGKKAFRVGWSPQWRALRVVDGSTLRYAHLATGLLHLPEQGRPRLLGATFREVSAQRPPAGR</sequence>
<keyword evidence="2" id="KW-0812">Transmembrane</keyword>
<dbReference type="EMBL" id="QDGZ01000005">
    <property type="protein sequence ID" value="PVG82516.1"/>
    <property type="molecule type" value="Genomic_DNA"/>
</dbReference>
<gene>
    <name evidence="3" type="ORF">DDE18_13800</name>
</gene>
<keyword evidence="2" id="KW-0472">Membrane</keyword>
<organism evidence="3 4">
    <name type="scientific">Nocardioides gansuensis</name>
    <dbReference type="NCBI Taxonomy" id="2138300"/>
    <lineage>
        <taxon>Bacteria</taxon>
        <taxon>Bacillati</taxon>
        <taxon>Actinomycetota</taxon>
        <taxon>Actinomycetes</taxon>
        <taxon>Propionibacteriales</taxon>
        <taxon>Nocardioidaceae</taxon>
        <taxon>Nocardioides</taxon>
    </lineage>
</organism>
<evidence type="ECO:0000256" key="1">
    <source>
        <dbReference type="SAM" id="MobiDB-lite"/>
    </source>
</evidence>
<keyword evidence="2" id="KW-1133">Transmembrane helix</keyword>
<dbReference type="Proteomes" id="UP000246018">
    <property type="component" value="Unassembled WGS sequence"/>
</dbReference>
<protein>
    <submittedName>
        <fullName evidence="3">Uncharacterized protein</fullName>
    </submittedName>
</protein>